<dbReference type="EMBL" id="JH930473">
    <property type="protein sequence ID" value="EKM54230.1"/>
    <property type="molecule type" value="Genomic_DNA"/>
</dbReference>
<feature type="compositionally biased region" description="Polar residues" evidence="1">
    <location>
        <begin position="472"/>
        <end position="489"/>
    </location>
</feature>
<reference evidence="2 3" key="1">
    <citation type="journal article" date="2012" name="BMC Genomics">
        <title>Comparative genomics of the white-rot fungi, Phanerochaete carnosa and P. chrysosporium, to elucidate the genetic basis of the distinct wood types they colonize.</title>
        <authorList>
            <person name="Suzuki H."/>
            <person name="MacDonald J."/>
            <person name="Syed K."/>
            <person name="Salamov A."/>
            <person name="Hori C."/>
            <person name="Aerts A."/>
            <person name="Henrissat B."/>
            <person name="Wiebenga A."/>
            <person name="vanKuyk P.A."/>
            <person name="Barry K."/>
            <person name="Lindquist E."/>
            <person name="LaButti K."/>
            <person name="Lapidus A."/>
            <person name="Lucas S."/>
            <person name="Coutinho P."/>
            <person name="Gong Y."/>
            <person name="Samejima M."/>
            <person name="Mahadevan R."/>
            <person name="Abou-Zaid M."/>
            <person name="de Vries R.P."/>
            <person name="Igarashi K."/>
            <person name="Yadav J.S."/>
            <person name="Grigoriev I.V."/>
            <person name="Master E.R."/>
        </authorList>
    </citation>
    <scope>NUCLEOTIDE SEQUENCE [LARGE SCALE GENOMIC DNA]</scope>
    <source>
        <strain evidence="2 3">HHB-10118-sp</strain>
    </source>
</reference>
<dbReference type="GO" id="GO:0003729">
    <property type="term" value="F:mRNA binding"/>
    <property type="evidence" value="ECO:0007669"/>
    <property type="project" value="InterPro"/>
</dbReference>
<dbReference type="PANTHER" id="PTHR40788">
    <property type="entry name" value="CLR5 DOMAIN-CONTAINING PROTEIN-RELATED"/>
    <property type="match status" value="1"/>
</dbReference>
<feature type="region of interest" description="Disordered" evidence="1">
    <location>
        <begin position="439"/>
        <end position="523"/>
    </location>
</feature>
<dbReference type="HOGENOM" id="CLU_017200_0_0_1"/>
<feature type="compositionally biased region" description="Pro residues" evidence="1">
    <location>
        <begin position="597"/>
        <end position="612"/>
    </location>
</feature>
<name>K5W518_PHACS</name>
<feature type="region of interest" description="Disordered" evidence="1">
    <location>
        <begin position="841"/>
        <end position="875"/>
    </location>
</feature>
<evidence type="ECO:0000313" key="3">
    <source>
        <dbReference type="Proteomes" id="UP000008370"/>
    </source>
</evidence>
<feature type="region of interest" description="Disordered" evidence="1">
    <location>
        <begin position="139"/>
        <end position="160"/>
    </location>
</feature>
<feature type="compositionally biased region" description="Basic and acidic residues" evidence="1">
    <location>
        <begin position="850"/>
        <end position="859"/>
    </location>
</feature>
<feature type="compositionally biased region" description="Low complexity" evidence="1">
    <location>
        <begin position="613"/>
        <end position="634"/>
    </location>
</feature>
<dbReference type="InterPro" id="IPR012933">
    <property type="entry name" value="HicA_mRNA_interferase"/>
</dbReference>
<accession>K5W518</accession>
<dbReference type="Proteomes" id="UP000008370">
    <property type="component" value="Unassembled WGS sequence"/>
</dbReference>
<feature type="region of interest" description="Disordered" evidence="1">
    <location>
        <begin position="577"/>
        <end position="751"/>
    </location>
</feature>
<feature type="compositionally biased region" description="Polar residues" evidence="1">
    <location>
        <begin position="705"/>
        <end position="735"/>
    </location>
</feature>
<gene>
    <name evidence="2" type="ORF">PHACADRAFT_257932</name>
</gene>
<feature type="compositionally biased region" description="Acidic residues" evidence="1">
    <location>
        <begin position="492"/>
        <end position="523"/>
    </location>
</feature>
<protein>
    <submittedName>
        <fullName evidence="2">Uncharacterized protein</fullName>
    </submittedName>
</protein>
<organism evidence="2 3">
    <name type="scientific">Phanerochaete carnosa (strain HHB-10118-sp)</name>
    <name type="common">White-rot fungus</name>
    <name type="synonym">Peniophora carnosa</name>
    <dbReference type="NCBI Taxonomy" id="650164"/>
    <lineage>
        <taxon>Eukaryota</taxon>
        <taxon>Fungi</taxon>
        <taxon>Dikarya</taxon>
        <taxon>Basidiomycota</taxon>
        <taxon>Agaricomycotina</taxon>
        <taxon>Agaricomycetes</taxon>
        <taxon>Polyporales</taxon>
        <taxon>Phanerochaetaceae</taxon>
        <taxon>Phanerochaete</taxon>
    </lineage>
</organism>
<keyword evidence="3" id="KW-1185">Reference proteome</keyword>
<dbReference type="KEGG" id="pco:PHACADRAFT_257932"/>
<evidence type="ECO:0000313" key="2">
    <source>
        <dbReference type="EMBL" id="EKM54230.1"/>
    </source>
</evidence>
<feature type="region of interest" description="Disordered" evidence="1">
    <location>
        <begin position="1"/>
        <end position="24"/>
    </location>
</feature>
<evidence type="ECO:0000256" key="1">
    <source>
        <dbReference type="SAM" id="MobiDB-lite"/>
    </source>
</evidence>
<dbReference type="InParanoid" id="K5W518"/>
<dbReference type="GeneID" id="18916982"/>
<feature type="compositionally biased region" description="Acidic residues" evidence="1">
    <location>
        <begin position="670"/>
        <end position="681"/>
    </location>
</feature>
<feature type="compositionally biased region" description="Basic residues" evidence="1">
    <location>
        <begin position="648"/>
        <end position="662"/>
    </location>
</feature>
<dbReference type="RefSeq" id="XP_007396929.1">
    <property type="nucleotide sequence ID" value="XM_007396867.1"/>
</dbReference>
<dbReference type="OrthoDB" id="2922289at2759"/>
<dbReference type="STRING" id="650164.K5W518"/>
<sequence>MPPPSASNKKPGPTSKSTDLVPVGPREVIASKKQHWASKRDEYGNKPTTIKALVLRNGKHGAMGTGELVSSRIRMAGREKLDLLAEDMMEHYATAIAAPFDSLKCGKIAKSYFISWLDEIENLQDPDLFSDRITSETLSRFPPVPPKNKKGRPENPLNNPGKVATVVSSRIHNAYLLASGWRLAGSFLMELRDVVKDDKQIKLALQQNDGVRKQYLVLYDLVNIIVDVNQQKFAQLATTAPHWKQYFRPNEYKEAGDDQPEFVFDWAQLKSVHKSFLDSIVVELCLPASQYPKQILIGLLREAVDETPRDSKRFPQALWDAMGDLSYSIEVLDILNTPLLGQEGEKWKQEPRKKPEEYLEWEDAQIFSVEAGEEVDTFKDLLVPLSKTKDKAVLDTVWKYINLNYQGVSGKTIDELWGLDDRKDRFATWHAYYTLKAEKGSDINNPDGPPTLVPFSGNGKQGGKPGGKKQLAITSGYGSDDSMPSLQTVSDSSDEEIDFDSDEEGSDEDETDDEGSDYDEELEEEVRDWFREAMDIAQADPDFHNPRSQAKDFEDMASYKKDNPFLKLLGSLRGRLFSGSPAVKITDRMQPRTPYTGPKPSPSAYKPVPPGARPAAKPATKPAAKASTKSQAATVEEVSDEDDAATPAKKKKKKPKKKKKKTAAPTTEEPILEEIVPEPEPEPISAPAPTPQRKTPAKPAPKATSVKSGSSVASAPFGSTASLPLSAEQSAQSARTYLKTEGLGSEKTKVKTRADHATLFSVAEKAEKKAGIFSRFTKDKSKTEVDEAGKYSFLSRLSKKAKSAMHQLLNTAEDERRGLAPMKWDQFVKVMTEMGFSVDSSTAGSSVRFDPPDPRDHPITFHRPHPDSTIPPNMLRDFGKRIKRTYGWNDDDFLKKIP</sequence>
<proteinExistence type="predicted"/>
<dbReference type="AlphaFoldDB" id="K5W518"/>
<dbReference type="PANTHER" id="PTHR40788:SF1">
    <property type="entry name" value="IPA PROTEIN"/>
    <property type="match status" value="1"/>
</dbReference>
<dbReference type="Pfam" id="PF07927">
    <property type="entry name" value="HicA_toxin"/>
    <property type="match status" value="1"/>
</dbReference>